<dbReference type="GO" id="GO:0016740">
    <property type="term" value="F:transferase activity"/>
    <property type="evidence" value="ECO:0007669"/>
    <property type="project" value="UniProtKB-KW"/>
</dbReference>
<protein>
    <submittedName>
        <fullName evidence="1">Class I glutamine amidotransferase-like protein</fullName>
    </submittedName>
</protein>
<name>A0A5N6E7N5_9EURO</name>
<dbReference type="SUPFAM" id="SSF52317">
    <property type="entry name" value="Class I glutamine amidotransferase-like"/>
    <property type="match status" value="1"/>
</dbReference>
<proteinExistence type="predicted"/>
<dbReference type="InterPro" id="IPR029062">
    <property type="entry name" value="Class_I_gatase-like"/>
</dbReference>
<gene>
    <name evidence="1" type="ORF">BDV33DRAFT_197237</name>
</gene>
<dbReference type="InterPro" id="IPR052158">
    <property type="entry name" value="INH-QAR"/>
</dbReference>
<dbReference type="AlphaFoldDB" id="A0A5N6E7N5"/>
<organism evidence="1 2">
    <name type="scientific">Aspergillus novoparasiticus</name>
    <dbReference type="NCBI Taxonomy" id="986946"/>
    <lineage>
        <taxon>Eukaryota</taxon>
        <taxon>Fungi</taxon>
        <taxon>Dikarya</taxon>
        <taxon>Ascomycota</taxon>
        <taxon>Pezizomycotina</taxon>
        <taxon>Eurotiomycetes</taxon>
        <taxon>Eurotiomycetidae</taxon>
        <taxon>Eurotiales</taxon>
        <taxon>Aspergillaceae</taxon>
        <taxon>Aspergillus</taxon>
        <taxon>Aspergillus subgen. Circumdati</taxon>
    </lineage>
</organism>
<dbReference type="PANTHER" id="PTHR43130">
    <property type="entry name" value="ARAC-FAMILY TRANSCRIPTIONAL REGULATOR"/>
    <property type="match status" value="1"/>
</dbReference>
<sequence>MHCDSLHTTSCLYCSEGHPLCIGVVLFPGFQALDVFGPLDVLNILSWSHNISISLLSLTLDPVLTKPPRKATATGQSILPTHSFASAPPLDVLLIPGGLGTRSLTAPVEHAINFIRLNHVRLKYLITIYTETTASRPQVEWAPHARWVVDRTTWAFSGVSARSDTILAWVGEVFGINIVEEIARGIEYE</sequence>
<keyword evidence="2" id="KW-1185">Reference proteome</keyword>
<accession>A0A5N6E7N5</accession>
<evidence type="ECO:0000313" key="1">
    <source>
        <dbReference type="EMBL" id="KAB8212783.1"/>
    </source>
</evidence>
<reference evidence="1 2" key="1">
    <citation type="submission" date="2019-04" db="EMBL/GenBank/DDBJ databases">
        <title>Fungal friends and foes A comparative genomics study of 23 Aspergillus species from section Flavi.</title>
        <authorList>
            <consortium name="DOE Joint Genome Institute"/>
            <person name="Kjaerbolling I."/>
            <person name="Vesth T.C."/>
            <person name="Frisvad J.C."/>
            <person name="Nybo J.L."/>
            <person name="Theobald S."/>
            <person name="Kildgaard S."/>
            <person name="Petersen T.I."/>
            <person name="Kuo A."/>
            <person name="Sato A."/>
            <person name="Lyhne E.K."/>
            <person name="Kogle M.E."/>
            <person name="Wiebenga A."/>
            <person name="Kun R.S."/>
            <person name="Lubbers R.J."/>
            <person name="Makela M.R."/>
            <person name="Barry K."/>
            <person name="Chovatia M."/>
            <person name="Clum A."/>
            <person name="Daum C."/>
            <person name="Haridas S."/>
            <person name="He G."/>
            <person name="LaButti K."/>
            <person name="Lipzen A."/>
            <person name="Mondo S."/>
            <person name="Pangilinan J."/>
            <person name="Riley R."/>
            <person name="Salamov A."/>
            <person name="Simmons B.A."/>
            <person name="Magnuson J.K."/>
            <person name="Henrissat B."/>
            <person name="Mortensen U.H."/>
            <person name="Larsen T.O."/>
            <person name="De vries R.P."/>
            <person name="Grigoriev I.V."/>
            <person name="Machida M."/>
            <person name="Baker S.E."/>
            <person name="Andersen M.R."/>
        </authorList>
    </citation>
    <scope>NUCLEOTIDE SEQUENCE [LARGE SCALE GENOMIC DNA]</scope>
    <source>
        <strain evidence="1 2">CBS 126849</strain>
    </source>
</reference>
<keyword evidence="1" id="KW-0808">Transferase</keyword>
<dbReference type="PANTHER" id="PTHR43130:SF15">
    <property type="entry name" value="THIJ_PFPI FAMILY PROTEIN (AFU_ORTHOLOGUE AFUA_5G14240)"/>
    <property type="match status" value="1"/>
</dbReference>
<dbReference type="Proteomes" id="UP000326799">
    <property type="component" value="Unassembled WGS sequence"/>
</dbReference>
<keyword evidence="1" id="KW-0315">Glutamine amidotransferase</keyword>
<evidence type="ECO:0000313" key="2">
    <source>
        <dbReference type="Proteomes" id="UP000326799"/>
    </source>
</evidence>
<dbReference type="Gene3D" id="3.40.50.880">
    <property type="match status" value="2"/>
</dbReference>
<dbReference type="EMBL" id="ML733887">
    <property type="protein sequence ID" value="KAB8212783.1"/>
    <property type="molecule type" value="Genomic_DNA"/>
</dbReference>